<dbReference type="InterPro" id="IPR013083">
    <property type="entry name" value="Znf_RING/FYVE/PHD"/>
</dbReference>
<dbReference type="EMBL" id="AKHW03001382">
    <property type="protein sequence ID" value="KYO42564.1"/>
    <property type="molecule type" value="Genomic_DNA"/>
</dbReference>
<keyword evidence="9" id="KW-0862">Zinc</keyword>
<dbReference type="GO" id="GO:0012505">
    <property type="term" value="C:endomembrane system"/>
    <property type="evidence" value="ECO:0007669"/>
    <property type="project" value="UniProtKB-SubCell"/>
</dbReference>
<evidence type="ECO:0000256" key="4">
    <source>
        <dbReference type="ARBA" id="ARBA00022679"/>
    </source>
</evidence>
<dbReference type="PROSITE" id="PS50089">
    <property type="entry name" value="ZF_RING_2"/>
    <property type="match status" value="1"/>
</dbReference>
<dbReference type="GO" id="GO:0005737">
    <property type="term" value="C:cytoplasm"/>
    <property type="evidence" value="ECO:0007669"/>
    <property type="project" value="UniProtKB-ARBA"/>
</dbReference>
<dbReference type="Pfam" id="PF13639">
    <property type="entry name" value="zf-RING_2"/>
    <property type="match status" value="1"/>
</dbReference>
<evidence type="ECO:0000256" key="1">
    <source>
        <dbReference type="ARBA" id="ARBA00000900"/>
    </source>
</evidence>
<evidence type="ECO:0000256" key="14">
    <source>
        <dbReference type="PROSITE-ProRule" id="PRU00175"/>
    </source>
</evidence>
<keyword evidence="4" id="KW-0808">Transferase</keyword>
<dbReference type="SMART" id="SM00744">
    <property type="entry name" value="RINGv"/>
    <property type="match status" value="1"/>
</dbReference>
<keyword evidence="6" id="KW-0479">Metal-binding</keyword>
<evidence type="ECO:0000256" key="13">
    <source>
        <dbReference type="ARBA" id="ARBA00046288"/>
    </source>
</evidence>
<dbReference type="SUPFAM" id="SSF57850">
    <property type="entry name" value="RING/U-box"/>
    <property type="match status" value="1"/>
</dbReference>
<feature type="chain" id="PRO_5007586550" description="RING-type E3 ubiquitin transferase" evidence="16">
    <location>
        <begin position="24"/>
        <end position="302"/>
    </location>
</feature>
<dbReference type="InterPro" id="IPR046450">
    <property type="entry name" value="PA_dom_sf"/>
</dbReference>
<dbReference type="InterPro" id="IPR003137">
    <property type="entry name" value="PA_domain"/>
</dbReference>
<evidence type="ECO:0000256" key="10">
    <source>
        <dbReference type="ARBA" id="ARBA00022989"/>
    </source>
</evidence>
<dbReference type="Proteomes" id="UP000050525">
    <property type="component" value="Unassembled WGS sequence"/>
</dbReference>
<evidence type="ECO:0000256" key="8">
    <source>
        <dbReference type="ARBA" id="ARBA00022771"/>
    </source>
</evidence>
<dbReference type="GO" id="GO:0008270">
    <property type="term" value="F:zinc ion binding"/>
    <property type="evidence" value="ECO:0007669"/>
    <property type="project" value="UniProtKB-KW"/>
</dbReference>
<dbReference type="PANTHER" id="PTHR47168:SF1">
    <property type="entry name" value="OS02G0798600 PROTEIN"/>
    <property type="match status" value="1"/>
</dbReference>
<dbReference type="CTD" id="148066"/>
<dbReference type="OrthoDB" id="8062037at2759"/>
<feature type="transmembrane region" description="Helical" evidence="15">
    <location>
        <begin position="202"/>
        <end position="229"/>
    </location>
</feature>
<dbReference type="GO" id="GO:0061630">
    <property type="term" value="F:ubiquitin protein ligase activity"/>
    <property type="evidence" value="ECO:0007669"/>
    <property type="project" value="UniProtKB-EC"/>
</dbReference>
<feature type="domain" description="RING-type" evidence="17">
    <location>
        <begin position="249"/>
        <end position="293"/>
    </location>
</feature>
<evidence type="ECO:0000256" key="7">
    <source>
        <dbReference type="ARBA" id="ARBA00022729"/>
    </source>
</evidence>
<dbReference type="AlphaFoldDB" id="A0A151P0J6"/>
<dbReference type="CDD" id="cd02123">
    <property type="entry name" value="PA_C_RZF_like"/>
    <property type="match status" value="1"/>
</dbReference>
<keyword evidence="12" id="KW-0325">Glycoprotein</keyword>
<name>A0A151P0J6_ALLMI</name>
<dbReference type="InterPro" id="IPR001841">
    <property type="entry name" value="Znf_RING"/>
</dbReference>
<sequence>MQLLQRTPLSVVALLLLVDTAVAEIFVYVVYRYNSTCKDFGALSACLGSPLPREGLRGYLMEAVPANACHPIGGPPTSANSSRAFIALIRRYDCPFGVKILHAQKAGYRAAIIHNVNSEKLVTMVTNVEEIRRQIGIPSVFTGESAAKLLRSVLGSEKVARVTLVVPEYYRNPCWDNNRFSIWDTAQYYWDLQFGYCSKHTLLLFLREFCLVLGVIISTLVIVGCVRWCRQSREIKVHRFKSGEKYDVCVICMAEYEEGDRMKVLPCSHAYHGTCIDTWLRTQRQNKTCPICKQLVTYNVGI</sequence>
<dbReference type="InterPro" id="IPR044744">
    <property type="entry name" value="ZNRF4/RNF13/RNF167_PA"/>
</dbReference>
<comment type="caution">
    <text evidence="18">The sequence shown here is derived from an EMBL/GenBank/DDBJ whole genome shotgun (WGS) entry which is preliminary data.</text>
</comment>
<dbReference type="SMART" id="SM00184">
    <property type="entry name" value="RING"/>
    <property type="match status" value="1"/>
</dbReference>
<dbReference type="InterPro" id="IPR011016">
    <property type="entry name" value="Znf_RING-CH"/>
</dbReference>
<evidence type="ECO:0000256" key="12">
    <source>
        <dbReference type="ARBA" id="ARBA00023180"/>
    </source>
</evidence>
<evidence type="ECO:0000256" key="16">
    <source>
        <dbReference type="SAM" id="SignalP"/>
    </source>
</evidence>
<keyword evidence="10 15" id="KW-1133">Transmembrane helix</keyword>
<evidence type="ECO:0000313" key="19">
    <source>
        <dbReference type="Proteomes" id="UP000050525"/>
    </source>
</evidence>
<evidence type="ECO:0000256" key="6">
    <source>
        <dbReference type="ARBA" id="ARBA00022723"/>
    </source>
</evidence>
<comment type="catalytic activity">
    <reaction evidence="1">
        <text>S-ubiquitinyl-[E2 ubiquitin-conjugating enzyme]-L-cysteine + [acceptor protein]-L-lysine = [E2 ubiquitin-conjugating enzyme]-L-cysteine + N(6)-ubiquitinyl-[acceptor protein]-L-lysine.</text>
        <dbReference type="EC" id="2.3.2.27"/>
    </reaction>
</comment>
<evidence type="ECO:0000313" key="18">
    <source>
        <dbReference type="EMBL" id="KYO42564.1"/>
    </source>
</evidence>
<dbReference type="Gene3D" id="3.30.40.10">
    <property type="entry name" value="Zinc/RING finger domain, C3HC4 (zinc finger)"/>
    <property type="match status" value="1"/>
</dbReference>
<keyword evidence="7 16" id="KW-0732">Signal</keyword>
<evidence type="ECO:0000256" key="3">
    <source>
        <dbReference type="ARBA" id="ARBA00012483"/>
    </source>
</evidence>
<organism evidence="18 19">
    <name type="scientific">Alligator mississippiensis</name>
    <name type="common">American alligator</name>
    <dbReference type="NCBI Taxonomy" id="8496"/>
    <lineage>
        <taxon>Eukaryota</taxon>
        <taxon>Metazoa</taxon>
        <taxon>Chordata</taxon>
        <taxon>Craniata</taxon>
        <taxon>Vertebrata</taxon>
        <taxon>Euteleostomi</taxon>
        <taxon>Archelosauria</taxon>
        <taxon>Archosauria</taxon>
        <taxon>Crocodylia</taxon>
        <taxon>Alligatoridae</taxon>
        <taxon>Alligatorinae</taxon>
        <taxon>Alligator</taxon>
    </lineage>
</organism>
<dbReference type="InterPro" id="IPR051653">
    <property type="entry name" value="E3_ligase_sorting_rcpt"/>
</dbReference>
<comment type="subcellular location">
    <subcellularLocation>
        <location evidence="13">Endomembrane system</location>
        <topology evidence="13">Single-pass type I membrane protein</topology>
    </subcellularLocation>
</comment>
<keyword evidence="11 15" id="KW-0472">Membrane</keyword>
<evidence type="ECO:0000256" key="11">
    <source>
        <dbReference type="ARBA" id="ARBA00023136"/>
    </source>
</evidence>
<evidence type="ECO:0000256" key="2">
    <source>
        <dbReference type="ARBA" id="ARBA00004906"/>
    </source>
</evidence>
<accession>A0A151P0J6</accession>
<gene>
    <name evidence="18" type="primary">ZNRF4</name>
    <name evidence="18" type="ORF">Y1Q_0000245</name>
</gene>
<dbReference type="EC" id="2.3.2.27" evidence="3"/>
<dbReference type="Pfam" id="PF02225">
    <property type="entry name" value="PA"/>
    <property type="match status" value="1"/>
</dbReference>
<dbReference type="PANTHER" id="PTHR47168">
    <property type="entry name" value="RING ZINC FINGER DOMAIN SUPERFAMILY PROTEIN-RELATED"/>
    <property type="match status" value="1"/>
</dbReference>
<keyword evidence="8 14" id="KW-0863">Zinc-finger</keyword>
<dbReference type="Gene3D" id="3.50.30.30">
    <property type="match status" value="1"/>
</dbReference>
<feature type="signal peptide" evidence="16">
    <location>
        <begin position="1"/>
        <end position="23"/>
    </location>
</feature>
<evidence type="ECO:0000256" key="9">
    <source>
        <dbReference type="ARBA" id="ARBA00022833"/>
    </source>
</evidence>
<dbReference type="SUPFAM" id="SSF52025">
    <property type="entry name" value="PA domain"/>
    <property type="match status" value="1"/>
</dbReference>
<keyword evidence="5 15" id="KW-0812">Transmembrane</keyword>
<dbReference type="KEGG" id="amj:106737368"/>
<dbReference type="GeneID" id="106737368"/>
<evidence type="ECO:0000256" key="5">
    <source>
        <dbReference type="ARBA" id="ARBA00022692"/>
    </source>
</evidence>
<proteinExistence type="predicted"/>
<keyword evidence="19" id="KW-1185">Reference proteome</keyword>
<evidence type="ECO:0000256" key="15">
    <source>
        <dbReference type="SAM" id="Phobius"/>
    </source>
</evidence>
<protein>
    <recommendedName>
        <fullName evidence="3">RING-type E3 ubiquitin transferase</fullName>
        <ecNumber evidence="3">2.3.2.27</ecNumber>
    </recommendedName>
</protein>
<evidence type="ECO:0000259" key="17">
    <source>
        <dbReference type="PROSITE" id="PS50089"/>
    </source>
</evidence>
<comment type="pathway">
    <text evidence="2">Protein modification; protein ubiquitination.</text>
</comment>
<reference evidence="18 19" key="1">
    <citation type="journal article" date="2012" name="Genome Biol.">
        <title>Sequencing three crocodilian genomes to illuminate the evolution of archosaurs and amniotes.</title>
        <authorList>
            <person name="St John J.A."/>
            <person name="Braun E.L."/>
            <person name="Isberg S.R."/>
            <person name="Miles L.G."/>
            <person name="Chong A.Y."/>
            <person name="Gongora J."/>
            <person name="Dalzell P."/>
            <person name="Moran C."/>
            <person name="Bed'hom B."/>
            <person name="Abzhanov A."/>
            <person name="Burgess S.C."/>
            <person name="Cooksey A.M."/>
            <person name="Castoe T.A."/>
            <person name="Crawford N.G."/>
            <person name="Densmore L.D."/>
            <person name="Drew J.C."/>
            <person name="Edwards S.V."/>
            <person name="Faircloth B.C."/>
            <person name="Fujita M.K."/>
            <person name="Greenwold M.J."/>
            <person name="Hoffmann F.G."/>
            <person name="Howard J.M."/>
            <person name="Iguchi T."/>
            <person name="Janes D.E."/>
            <person name="Khan S.Y."/>
            <person name="Kohno S."/>
            <person name="de Koning A.J."/>
            <person name="Lance S.L."/>
            <person name="McCarthy F.M."/>
            <person name="McCormack J.E."/>
            <person name="Merchant M.E."/>
            <person name="Peterson D.G."/>
            <person name="Pollock D.D."/>
            <person name="Pourmand N."/>
            <person name="Raney B.J."/>
            <person name="Roessler K.A."/>
            <person name="Sanford J.R."/>
            <person name="Sawyer R.H."/>
            <person name="Schmidt C.J."/>
            <person name="Triplett E.W."/>
            <person name="Tuberville T.D."/>
            <person name="Venegas-Anaya M."/>
            <person name="Howard J.T."/>
            <person name="Jarvis E.D."/>
            <person name="Guillette L.J.Jr."/>
            <person name="Glenn T.C."/>
            <person name="Green R.E."/>
            <person name="Ray D.A."/>
        </authorList>
    </citation>
    <scope>NUCLEOTIDE SEQUENCE [LARGE SCALE GENOMIC DNA]</scope>
    <source>
        <strain evidence="18">KSC_2009_1</strain>
    </source>
</reference>